<feature type="transmembrane region" description="Helical" evidence="1">
    <location>
        <begin position="22"/>
        <end position="41"/>
    </location>
</feature>
<evidence type="ECO:0000313" key="2">
    <source>
        <dbReference type="EMBL" id="KAJ7617178.1"/>
    </source>
</evidence>
<keyword evidence="1" id="KW-0472">Membrane</keyword>
<proteinExistence type="predicted"/>
<feature type="transmembrane region" description="Helical" evidence="1">
    <location>
        <begin position="53"/>
        <end position="69"/>
    </location>
</feature>
<gene>
    <name evidence="2" type="ORF">FB45DRAFT_1034471</name>
</gene>
<organism evidence="2 3">
    <name type="scientific">Roridomyces roridus</name>
    <dbReference type="NCBI Taxonomy" id="1738132"/>
    <lineage>
        <taxon>Eukaryota</taxon>
        <taxon>Fungi</taxon>
        <taxon>Dikarya</taxon>
        <taxon>Basidiomycota</taxon>
        <taxon>Agaricomycotina</taxon>
        <taxon>Agaricomycetes</taxon>
        <taxon>Agaricomycetidae</taxon>
        <taxon>Agaricales</taxon>
        <taxon>Marasmiineae</taxon>
        <taxon>Mycenaceae</taxon>
        <taxon>Roridomyces</taxon>
    </lineage>
</organism>
<keyword evidence="1" id="KW-0812">Transmembrane</keyword>
<evidence type="ECO:0000256" key="1">
    <source>
        <dbReference type="SAM" id="Phobius"/>
    </source>
</evidence>
<accession>A0AAD7BCY3</accession>
<dbReference type="Proteomes" id="UP001221142">
    <property type="component" value="Unassembled WGS sequence"/>
</dbReference>
<dbReference type="EMBL" id="JARKIF010000021">
    <property type="protein sequence ID" value="KAJ7617178.1"/>
    <property type="molecule type" value="Genomic_DNA"/>
</dbReference>
<name>A0AAD7BCY3_9AGAR</name>
<keyword evidence="1" id="KW-1133">Transmembrane helix</keyword>
<dbReference type="AlphaFoldDB" id="A0AAD7BCY3"/>
<comment type="caution">
    <text evidence="2">The sequence shown here is derived from an EMBL/GenBank/DDBJ whole genome shotgun (WGS) entry which is preliminary data.</text>
</comment>
<feature type="transmembrane region" description="Helical" evidence="1">
    <location>
        <begin position="121"/>
        <end position="142"/>
    </location>
</feature>
<evidence type="ECO:0000313" key="3">
    <source>
        <dbReference type="Proteomes" id="UP001221142"/>
    </source>
</evidence>
<protein>
    <submittedName>
        <fullName evidence="2">Uncharacterized protein</fullName>
    </submittedName>
</protein>
<reference evidence="2" key="1">
    <citation type="submission" date="2023-03" db="EMBL/GenBank/DDBJ databases">
        <title>Massive genome expansion in bonnet fungi (Mycena s.s.) driven by repeated elements and novel gene families across ecological guilds.</title>
        <authorList>
            <consortium name="Lawrence Berkeley National Laboratory"/>
            <person name="Harder C.B."/>
            <person name="Miyauchi S."/>
            <person name="Viragh M."/>
            <person name="Kuo A."/>
            <person name="Thoen E."/>
            <person name="Andreopoulos B."/>
            <person name="Lu D."/>
            <person name="Skrede I."/>
            <person name="Drula E."/>
            <person name="Henrissat B."/>
            <person name="Morin E."/>
            <person name="Kohler A."/>
            <person name="Barry K."/>
            <person name="LaButti K."/>
            <person name="Morin E."/>
            <person name="Salamov A."/>
            <person name="Lipzen A."/>
            <person name="Mereny Z."/>
            <person name="Hegedus B."/>
            <person name="Baldrian P."/>
            <person name="Stursova M."/>
            <person name="Weitz H."/>
            <person name="Taylor A."/>
            <person name="Grigoriev I.V."/>
            <person name="Nagy L.G."/>
            <person name="Martin F."/>
            <person name="Kauserud H."/>
        </authorList>
    </citation>
    <scope>NUCLEOTIDE SEQUENCE</scope>
    <source>
        <strain evidence="2">9284</strain>
    </source>
</reference>
<sequence length="189" mass="20726">MPTGSQRDDSEGPMSYRSFLEYNSFGAVYSTFIWAMLILNARWKRGEPQQKRAGTHFLVLRIFIVYRILLGKIPAQLTRCSLIRSLTVMFLGVSKPSSEFTAMASHCLREAALLSGTCAPLGVTIVFPIAELFLAGAIAFLIRTRAIAKHGTAQVDTPPPPPKLVAAWKLGEIMELDDEQGDGSIGLKV</sequence>
<keyword evidence="3" id="KW-1185">Reference proteome</keyword>